<keyword evidence="14" id="KW-1185">Reference proteome</keyword>
<organism evidence="13 14">
    <name type="scientific">Bosea vaviloviae</name>
    <dbReference type="NCBI Taxonomy" id="1526658"/>
    <lineage>
        <taxon>Bacteria</taxon>
        <taxon>Pseudomonadati</taxon>
        <taxon>Pseudomonadota</taxon>
        <taxon>Alphaproteobacteria</taxon>
        <taxon>Hyphomicrobiales</taxon>
        <taxon>Boseaceae</taxon>
        <taxon>Bosea</taxon>
    </lineage>
</organism>
<sequence length="698" mass="72920">MKPGILFVIVGASGVGKDTLIAGAMTTLSASGLAAPALAAPALAASGRYVACRRVITRAEGPGEDHEPVSPQEFERHAAAGGFLHRWQAHGLNYGLPIELRAELEAGRHVVANGSRGALAGLMDIVPRLVVIEITAPRARLRERLLARGRESAAEIELRLDRSPDPLPDGIELLTVANDASVEAGIEKLVAAIETAAARMALRRMPIHAGRTNMAFLPLDSSAVPAATYAGSGRIELMAGGRSVRAAVSMVEPGTLLGDDEIGLSVEAFAALALPEGHRVSIRRTPTPGSRALLCRKIDGGRLCADEYETLFRDIVEDRYPESEVSAFLVKTIQNLDDVEVVAVAQARCRFMARIAWDAPIVVDKHSLGGIPGSRITLIVVPIVAAHGLLMPKTSSRAITSASGTADAMEAACRVDLNAADVARVVRQTGACIAWNGRLNHSALDDVVNAITRPLGLDSNRWSVASIMSKKWTSGSTHVAVDCPYGPNAKLKTLADARELCRVFELVGVGLGLTVRALGTDGSSAIGRGIGPALELRDVGLVLDCDPAAPSDLREKALTFAAEILSFDPAIGDSTRGRARAEALLASGAARERFDRIVAAQGRTARTEPGPLTHIVRAAQAGHVTAIDGWQLAGVARSAGAPAVKAAGIDLATSVGQRVAAGGALYTIHATGAADLDAAIELSSRRSGITLSEVFETV</sequence>
<evidence type="ECO:0000256" key="4">
    <source>
        <dbReference type="ARBA" id="ARBA00005935"/>
    </source>
</evidence>
<dbReference type="HAMAP" id="MF_00836">
    <property type="entry name" value="PhnN"/>
    <property type="match status" value="1"/>
</dbReference>
<dbReference type="PANTHER" id="PTHR10515">
    <property type="entry name" value="THYMIDINE PHOSPHORYLASE"/>
    <property type="match status" value="1"/>
</dbReference>
<dbReference type="GO" id="GO:0005524">
    <property type="term" value="F:ATP binding"/>
    <property type="evidence" value="ECO:0007669"/>
    <property type="project" value="UniProtKB-KW"/>
</dbReference>
<dbReference type="SMART" id="SM00941">
    <property type="entry name" value="PYNP_C"/>
    <property type="match status" value="1"/>
</dbReference>
<keyword evidence="8 11" id="KW-0547">Nucleotide-binding</keyword>
<dbReference type="SUPFAM" id="SSF54680">
    <property type="entry name" value="Pyrimidine nucleoside phosphorylase C-terminal domain"/>
    <property type="match status" value="1"/>
</dbReference>
<dbReference type="InterPro" id="IPR036320">
    <property type="entry name" value="Glycosyl_Trfase_fam3_N_dom_sf"/>
</dbReference>
<dbReference type="Gene3D" id="3.40.1030.10">
    <property type="entry name" value="Nucleoside phosphorylase/phosphoribosyltransferase catalytic domain"/>
    <property type="match status" value="1"/>
</dbReference>
<dbReference type="InterPro" id="IPR008145">
    <property type="entry name" value="GK/Ca_channel_bsu"/>
</dbReference>
<dbReference type="NCBIfam" id="TIGR02645">
    <property type="entry name" value="ARCH_P_rylase"/>
    <property type="match status" value="1"/>
</dbReference>
<evidence type="ECO:0000256" key="3">
    <source>
        <dbReference type="ARBA" id="ARBA00005069"/>
    </source>
</evidence>
<reference evidence="13 14" key="1">
    <citation type="journal article" date="2015" name="Antonie Van Leeuwenhoek">
        <title>Bosea vaviloviae sp. nov., a new species of slow-growing rhizobia isolated from nodules of the relict species Vavilovia formosa (Stev.) Fed.</title>
        <authorList>
            <person name="Safronova V.I."/>
            <person name="Kuznetsova I.G."/>
            <person name="Sazanova A.L."/>
            <person name="Kimeklis A.K."/>
            <person name="Belimov A.A."/>
            <person name="Andronov E.E."/>
            <person name="Pinaev A.G."/>
            <person name="Chizhevskaya E.P."/>
            <person name="Pukhaev A.R."/>
            <person name="Popov K.P."/>
            <person name="Willems A."/>
            <person name="Tikhonovich I.A."/>
        </authorList>
    </citation>
    <scope>NUCLEOTIDE SEQUENCE [LARGE SCALE GENOMIC DNA]</scope>
    <source>
        <strain evidence="13 14">Vaf18</strain>
    </source>
</reference>
<evidence type="ECO:0000256" key="5">
    <source>
        <dbReference type="ARBA" id="ARBA00008689"/>
    </source>
</evidence>
<gene>
    <name evidence="11" type="primary">phnN</name>
    <name evidence="13" type="ORF">BHK69_13755</name>
</gene>
<dbReference type="InterPro" id="IPR000053">
    <property type="entry name" value="Thymidine/pyrmidine_PPase"/>
</dbReference>
<dbReference type="UniPathway" id="UPA00087">
    <property type="reaction ID" value="UER00175"/>
</dbReference>
<dbReference type="EC" id="2.7.4.23" evidence="11"/>
<dbReference type="GO" id="GO:0004645">
    <property type="term" value="F:1,4-alpha-oligoglucan phosphorylase activity"/>
    <property type="evidence" value="ECO:0007669"/>
    <property type="project" value="InterPro"/>
</dbReference>
<dbReference type="KEGG" id="bvv:BHK69_13755"/>
<dbReference type="Proteomes" id="UP000094969">
    <property type="component" value="Chromosome"/>
</dbReference>
<proteinExistence type="inferred from homology"/>
<dbReference type="InterPro" id="IPR008144">
    <property type="entry name" value="Guanylate_kin-like_dom"/>
</dbReference>
<dbReference type="InterPro" id="IPR035902">
    <property type="entry name" value="Nuc_phospho_transferase"/>
</dbReference>
<dbReference type="Gene3D" id="3.40.50.300">
    <property type="entry name" value="P-loop containing nucleotide triphosphate hydrolases"/>
    <property type="match status" value="1"/>
</dbReference>
<keyword evidence="7 11" id="KW-0808">Transferase</keyword>
<keyword evidence="6" id="KW-0328">Glycosyltransferase</keyword>
<dbReference type="SMART" id="SM00072">
    <property type="entry name" value="GuKc"/>
    <property type="match status" value="1"/>
</dbReference>
<dbReference type="PROSITE" id="PS50052">
    <property type="entry name" value="GUANYLATE_KINASE_2"/>
    <property type="match status" value="1"/>
</dbReference>
<evidence type="ECO:0000256" key="11">
    <source>
        <dbReference type="HAMAP-Rule" id="MF_00836"/>
    </source>
</evidence>
<dbReference type="EMBL" id="CP017147">
    <property type="protein sequence ID" value="AOO81383.1"/>
    <property type="molecule type" value="Genomic_DNA"/>
</dbReference>
<dbReference type="InterPro" id="IPR013466">
    <property type="entry name" value="Thymidine/AMP_Pase"/>
</dbReference>
<name>A0A1D7U1Z2_9HYPH</name>
<dbReference type="PROSITE" id="PS00647">
    <property type="entry name" value="THYMID_PHOSPHORYLASE"/>
    <property type="match status" value="1"/>
</dbReference>
<evidence type="ECO:0000256" key="2">
    <source>
        <dbReference type="ARBA" id="ARBA00002554"/>
    </source>
</evidence>
<evidence type="ECO:0000256" key="9">
    <source>
        <dbReference type="ARBA" id="ARBA00022840"/>
    </source>
</evidence>
<evidence type="ECO:0000256" key="1">
    <source>
        <dbReference type="ARBA" id="ARBA00000373"/>
    </source>
</evidence>
<comment type="similarity">
    <text evidence="11">Belongs to the ribose 1,5-bisphosphokinase family.</text>
</comment>
<dbReference type="InterPro" id="IPR000312">
    <property type="entry name" value="Glycosyl_Trfase_fam3"/>
</dbReference>
<dbReference type="NCBIfam" id="NF003338">
    <property type="entry name" value="PRK04350.1"/>
    <property type="match status" value="1"/>
</dbReference>
<comment type="catalytic activity">
    <reaction evidence="1 11">
        <text>alpha-D-ribose 1,5-bisphosphate + ATP = 5-phospho-alpha-D-ribose 1-diphosphate + ADP</text>
        <dbReference type="Rhea" id="RHEA:20109"/>
        <dbReference type="ChEBI" id="CHEBI:30616"/>
        <dbReference type="ChEBI" id="CHEBI:58017"/>
        <dbReference type="ChEBI" id="CHEBI:68688"/>
        <dbReference type="ChEBI" id="CHEBI:456216"/>
        <dbReference type="EC" id="2.7.4.23"/>
    </reaction>
</comment>
<comment type="pathway">
    <text evidence="3 11">Metabolic intermediate biosynthesis; 5-phospho-alpha-D-ribose 1-diphosphate biosynthesis; 5-phospho-alpha-D-ribose 1-diphosphate from D-ribose 5-phosphate (route II): step 3/3.</text>
</comment>
<dbReference type="InterPro" id="IPR027417">
    <property type="entry name" value="P-loop_NTPase"/>
</dbReference>
<dbReference type="AlphaFoldDB" id="A0A1D7U1Z2"/>
<evidence type="ECO:0000256" key="8">
    <source>
        <dbReference type="ARBA" id="ARBA00022741"/>
    </source>
</evidence>
<evidence type="ECO:0000256" key="7">
    <source>
        <dbReference type="ARBA" id="ARBA00022679"/>
    </source>
</evidence>
<dbReference type="SUPFAM" id="SSF47648">
    <property type="entry name" value="Nucleoside phosphorylase/phosphoribosyltransferase N-terminal domain"/>
    <property type="match status" value="1"/>
</dbReference>
<dbReference type="Gene3D" id="3.90.1170.30">
    <property type="entry name" value="Pyrimidine nucleoside phosphorylase-like, C-terminal domain"/>
    <property type="match status" value="1"/>
</dbReference>
<comment type="function">
    <text evidence="2 11">Catalyzes the phosphorylation of ribose 1,5-bisphosphate to 5-phospho-D-ribosyl alpha-1-diphosphate (PRPP).</text>
</comment>
<evidence type="ECO:0000256" key="10">
    <source>
        <dbReference type="ARBA" id="ARBA00048550"/>
    </source>
</evidence>
<evidence type="ECO:0000313" key="14">
    <source>
        <dbReference type="Proteomes" id="UP000094969"/>
    </source>
</evidence>
<feature type="domain" description="Guanylate kinase-like" evidence="12">
    <location>
        <begin position="4"/>
        <end position="194"/>
    </location>
</feature>
<dbReference type="SUPFAM" id="SSF52540">
    <property type="entry name" value="P-loop containing nucleoside triphosphate hydrolases"/>
    <property type="match status" value="1"/>
</dbReference>
<dbReference type="InterPro" id="IPR036566">
    <property type="entry name" value="PYNP-like_C_sf"/>
</dbReference>
<keyword evidence="9 11" id="KW-0067">ATP-binding</keyword>
<dbReference type="GO" id="GO:0033863">
    <property type="term" value="F:ribose 1,5-bisphosphate phosphokinase activity"/>
    <property type="evidence" value="ECO:0007669"/>
    <property type="project" value="UniProtKB-UniRule"/>
</dbReference>
<dbReference type="RefSeq" id="WP_069690597.1">
    <property type="nucleotide sequence ID" value="NZ_CP017147.1"/>
</dbReference>
<comment type="similarity">
    <text evidence="5">In the C-terminal section; belongs to the thymidine/pyrimidine-nucleoside phosphorylase family. Type 2 subfamily.</text>
</comment>
<dbReference type="InterPro" id="IPR013102">
    <property type="entry name" value="PYNP_C"/>
</dbReference>
<comment type="similarity">
    <text evidence="4">In the N-terminal section; belongs to the ribose 1,5-bisphosphokinase family.</text>
</comment>
<dbReference type="GO" id="GO:0019634">
    <property type="term" value="P:organic phosphonate metabolic process"/>
    <property type="evidence" value="ECO:0007669"/>
    <property type="project" value="UniProtKB-UniRule"/>
</dbReference>
<dbReference type="GO" id="GO:0005829">
    <property type="term" value="C:cytosol"/>
    <property type="evidence" value="ECO:0007669"/>
    <property type="project" value="TreeGrafter"/>
</dbReference>
<evidence type="ECO:0000256" key="6">
    <source>
        <dbReference type="ARBA" id="ARBA00022676"/>
    </source>
</evidence>
<dbReference type="PANTHER" id="PTHR10515:SF0">
    <property type="entry name" value="THYMIDINE PHOSPHORYLASE"/>
    <property type="match status" value="1"/>
</dbReference>
<dbReference type="GO" id="GO:0006206">
    <property type="term" value="P:pyrimidine nucleobase metabolic process"/>
    <property type="evidence" value="ECO:0007669"/>
    <property type="project" value="InterPro"/>
</dbReference>
<dbReference type="Gene3D" id="1.20.970.50">
    <property type="match status" value="1"/>
</dbReference>
<dbReference type="InterPro" id="IPR017872">
    <property type="entry name" value="Pyrmidine_PPase_CS"/>
</dbReference>
<comment type="catalytic activity">
    <reaction evidence="10">
        <text>thymidine + phosphate = 2-deoxy-alpha-D-ribose 1-phosphate + thymine</text>
        <dbReference type="Rhea" id="RHEA:16037"/>
        <dbReference type="ChEBI" id="CHEBI:17748"/>
        <dbReference type="ChEBI" id="CHEBI:17821"/>
        <dbReference type="ChEBI" id="CHEBI:43474"/>
        <dbReference type="ChEBI" id="CHEBI:57259"/>
        <dbReference type="EC" id="2.4.2.4"/>
    </reaction>
</comment>
<dbReference type="InterPro" id="IPR012699">
    <property type="entry name" value="PhnN"/>
</dbReference>
<dbReference type="GO" id="GO:0006213">
    <property type="term" value="P:pyrimidine nucleoside metabolic process"/>
    <property type="evidence" value="ECO:0007669"/>
    <property type="project" value="InterPro"/>
</dbReference>
<evidence type="ECO:0000259" key="12">
    <source>
        <dbReference type="PROSITE" id="PS50052"/>
    </source>
</evidence>
<comment type="caution">
    <text evidence="11">Lacks conserved residue(s) required for the propagation of feature annotation.</text>
</comment>
<dbReference type="GO" id="GO:0009032">
    <property type="term" value="F:thymidine phosphorylase activity"/>
    <property type="evidence" value="ECO:0007669"/>
    <property type="project" value="UniProtKB-EC"/>
</dbReference>
<evidence type="ECO:0000313" key="13">
    <source>
        <dbReference type="EMBL" id="AOO81383.1"/>
    </source>
</evidence>
<dbReference type="SUPFAM" id="SSF52418">
    <property type="entry name" value="Nucleoside phosphorylase/phosphoribosyltransferase catalytic domain"/>
    <property type="match status" value="1"/>
</dbReference>
<accession>A0A1D7U1Z2</accession>
<dbReference type="Pfam" id="PF00591">
    <property type="entry name" value="Glycos_transf_3"/>
    <property type="match status" value="1"/>
</dbReference>
<protein>
    <recommendedName>
        <fullName evidence="11">Ribose 1,5-bisphosphate phosphokinase PhnN</fullName>
        <ecNumber evidence="11">2.7.4.23</ecNumber>
    </recommendedName>
    <alternativeName>
        <fullName evidence="11">Ribose 1,5-bisphosphokinase</fullName>
    </alternativeName>
</protein>
<dbReference type="STRING" id="1526658.BHK69_13755"/>
<dbReference type="GO" id="GO:0006015">
    <property type="term" value="P:5-phosphoribose 1-diphosphate biosynthetic process"/>
    <property type="evidence" value="ECO:0007669"/>
    <property type="project" value="UniProtKB-UniRule"/>
</dbReference>